<dbReference type="GO" id="GO:0016491">
    <property type="term" value="F:oxidoreductase activity"/>
    <property type="evidence" value="ECO:0007669"/>
    <property type="project" value="UniProtKB-KW"/>
</dbReference>
<dbReference type="PRINTS" id="PR00081">
    <property type="entry name" value="GDHRDH"/>
</dbReference>
<dbReference type="Proteomes" id="UP000799750">
    <property type="component" value="Unassembled WGS sequence"/>
</dbReference>
<dbReference type="AlphaFoldDB" id="A0A6A6R7Z8"/>
<accession>A0A6A6R7Z8</accession>
<keyword evidence="1" id="KW-0560">Oxidoreductase</keyword>
<evidence type="ECO:0000256" key="1">
    <source>
        <dbReference type="ARBA" id="ARBA00023002"/>
    </source>
</evidence>
<gene>
    <name evidence="3" type="ORF">BU16DRAFT_570320</name>
</gene>
<reference evidence="3" key="1">
    <citation type="journal article" date="2020" name="Stud. Mycol.">
        <title>101 Dothideomycetes genomes: a test case for predicting lifestyles and emergence of pathogens.</title>
        <authorList>
            <person name="Haridas S."/>
            <person name="Albert R."/>
            <person name="Binder M."/>
            <person name="Bloem J."/>
            <person name="Labutti K."/>
            <person name="Salamov A."/>
            <person name="Andreopoulos B."/>
            <person name="Baker S."/>
            <person name="Barry K."/>
            <person name="Bills G."/>
            <person name="Bluhm B."/>
            <person name="Cannon C."/>
            <person name="Castanera R."/>
            <person name="Culley D."/>
            <person name="Daum C."/>
            <person name="Ezra D."/>
            <person name="Gonzalez J."/>
            <person name="Henrissat B."/>
            <person name="Kuo A."/>
            <person name="Liang C."/>
            <person name="Lipzen A."/>
            <person name="Lutzoni F."/>
            <person name="Magnuson J."/>
            <person name="Mondo S."/>
            <person name="Nolan M."/>
            <person name="Ohm R."/>
            <person name="Pangilinan J."/>
            <person name="Park H.-J."/>
            <person name="Ramirez L."/>
            <person name="Alfaro M."/>
            <person name="Sun H."/>
            <person name="Tritt A."/>
            <person name="Yoshinaga Y."/>
            <person name="Zwiers L.-H."/>
            <person name="Turgeon B."/>
            <person name="Goodwin S."/>
            <person name="Spatafora J."/>
            <person name="Crous P."/>
            <person name="Grigoriev I."/>
        </authorList>
    </citation>
    <scope>NUCLEOTIDE SEQUENCE</scope>
    <source>
        <strain evidence="3">CBS 269.34</strain>
    </source>
</reference>
<dbReference type="InterPro" id="IPR036291">
    <property type="entry name" value="NAD(P)-bd_dom_sf"/>
</dbReference>
<dbReference type="SUPFAM" id="SSF51735">
    <property type="entry name" value="NAD(P)-binding Rossmann-fold domains"/>
    <property type="match status" value="1"/>
</dbReference>
<dbReference type="PANTHER" id="PTHR43157">
    <property type="entry name" value="PHOSPHATIDYLINOSITOL-GLYCAN BIOSYNTHESIS CLASS F PROTEIN-RELATED"/>
    <property type="match status" value="1"/>
</dbReference>
<evidence type="ECO:0000313" key="3">
    <source>
        <dbReference type="EMBL" id="KAF2500868.1"/>
    </source>
</evidence>
<dbReference type="EMBL" id="MU004183">
    <property type="protein sequence ID" value="KAF2500868.1"/>
    <property type="molecule type" value="Genomic_DNA"/>
</dbReference>
<protein>
    <submittedName>
        <fullName evidence="3">NAD(P)-binding protein</fullName>
    </submittedName>
</protein>
<organism evidence="3 4">
    <name type="scientific">Lophium mytilinum</name>
    <dbReference type="NCBI Taxonomy" id="390894"/>
    <lineage>
        <taxon>Eukaryota</taxon>
        <taxon>Fungi</taxon>
        <taxon>Dikarya</taxon>
        <taxon>Ascomycota</taxon>
        <taxon>Pezizomycotina</taxon>
        <taxon>Dothideomycetes</taxon>
        <taxon>Pleosporomycetidae</taxon>
        <taxon>Mytilinidiales</taxon>
        <taxon>Mytilinidiaceae</taxon>
        <taxon>Lophium</taxon>
    </lineage>
</organism>
<evidence type="ECO:0000313" key="4">
    <source>
        <dbReference type="Proteomes" id="UP000799750"/>
    </source>
</evidence>
<proteinExistence type="inferred from homology"/>
<sequence>MGSWFSTPWNPESGIPDLSGKVAVVTGANTGIGYEIAAGLARKGAKVYLGARNKNKAEAAIEKLHAENLTIPYGSLVPLPSDLAELHEVVKAADAVTANEQRLDILVNNAGVATYSYETTSAGFEMTMGVNHLAHFLLTVRLLPLLKRTAVKKDSDVRIVNVASPAHSMLTPARLAFDNAVDFKYPGPTSYPDWASRRDLFARYGVSKLAGILFTSELQRRMDAEEIPLIAMSTNPGFTNTAGSMFALPGWMRPIMSRLTASPAQGALTELYVAAAPEVKREAAKYKGKYFNLKAGLETPSALAQDPQVAKNLWELSEEALESFIKLGK</sequence>
<dbReference type="Pfam" id="PF00106">
    <property type="entry name" value="adh_short"/>
    <property type="match status" value="1"/>
</dbReference>
<dbReference type="OrthoDB" id="191139at2759"/>
<evidence type="ECO:0000256" key="2">
    <source>
        <dbReference type="RuleBase" id="RU000363"/>
    </source>
</evidence>
<dbReference type="PANTHER" id="PTHR43157:SF31">
    <property type="entry name" value="PHOSPHATIDYLINOSITOL-GLYCAN BIOSYNTHESIS CLASS F PROTEIN"/>
    <property type="match status" value="1"/>
</dbReference>
<keyword evidence="4" id="KW-1185">Reference proteome</keyword>
<dbReference type="InterPro" id="IPR002347">
    <property type="entry name" value="SDR_fam"/>
</dbReference>
<name>A0A6A6R7Z8_9PEZI</name>
<dbReference type="Gene3D" id="3.40.50.720">
    <property type="entry name" value="NAD(P)-binding Rossmann-like Domain"/>
    <property type="match status" value="1"/>
</dbReference>
<comment type="similarity">
    <text evidence="2">Belongs to the short-chain dehydrogenases/reductases (SDR) family.</text>
</comment>
<dbReference type="PRINTS" id="PR00080">
    <property type="entry name" value="SDRFAMILY"/>
</dbReference>